<proteinExistence type="predicted"/>
<feature type="non-terminal residue" evidence="2">
    <location>
        <position position="140"/>
    </location>
</feature>
<feature type="domain" description="YprB ribonuclease H-like" evidence="1">
    <location>
        <begin position="58"/>
        <end position="135"/>
    </location>
</feature>
<protein>
    <submittedName>
        <fullName evidence="2">Ribonuclease H-like domain-containing protein</fullName>
    </submittedName>
</protein>
<gene>
    <name evidence="2" type="ORF">KC729_20880</name>
</gene>
<dbReference type="SUPFAM" id="SSF53098">
    <property type="entry name" value="Ribonuclease H-like"/>
    <property type="match status" value="1"/>
</dbReference>
<dbReference type="InterPro" id="IPR012337">
    <property type="entry name" value="RNaseH-like_sf"/>
</dbReference>
<dbReference type="InterPro" id="IPR038720">
    <property type="entry name" value="YprB_RNase_H-like_dom"/>
</dbReference>
<dbReference type="AlphaFoldDB" id="A0A956RS14"/>
<comment type="caution">
    <text evidence="2">The sequence shown here is derived from an EMBL/GenBank/DDBJ whole genome shotgun (WGS) entry which is preliminary data.</text>
</comment>
<dbReference type="Pfam" id="PF13482">
    <property type="entry name" value="RNase_H_2"/>
    <property type="match status" value="1"/>
</dbReference>
<accession>A0A956RS14</accession>
<evidence type="ECO:0000313" key="3">
    <source>
        <dbReference type="Proteomes" id="UP000697710"/>
    </source>
</evidence>
<sequence length="140" mass="15989">MSRRMWPDPPDASELLAVPIEDLLRELPGAIWTSTPEYARLDHPLGIPAPRILEGDELFFDVETLGFHGRQLFLVGAVMRDGEDWTVRQLLARDYAEEEAIVAGFAEMARLRPFWVSFNGKAFDAPFLRNRAAFYRLTLP</sequence>
<organism evidence="2 3">
    <name type="scientific">Eiseniibacteriota bacterium</name>
    <dbReference type="NCBI Taxonomy" id="2212470"/>
    <lineage>
        <taxon>Bacteria</taxon>
        <taxon>Candidatus Eiseniibacteriota</taxon>
    </lineage>
</organism>
<dbReference type="EMBL" id="JAGQHR010001016">
    <property type="protein sequence ID" value="MCA9730152.1"/>
    <property type="molecule type" value="Genomic_DNA"/>
</dbReference>
<evidence type="ECO:0000313" key="2">
    <source>
        <dbReference type="EMBL" id="MCA9730152.1"/>
    </source>
</evidence>
<reference evidence="2" key="2">
    <citation type="journal article" date="2021" name="Microbiome">
        <title>Successional dynamics and alternative stable states in a saline activated sludge microbial community over 9 years.</title>
        <authorList>
            <person name="Wang Y."/>
            <person name="Ye J."/>
            <person name="Ju F."/>
            <person name="Liu L."/>
            <person name="Boyd J.A."/>
            <person name="Deng Y."/>
            <person name="Parks D.H."/>
            <person name="Jiang X."/>
            <person name="Yin X."/>
            <person name="Woodcroft B.J."/>
            <person name="Tyson G.W."/>
            <person name="Hugenholtz P."/>
            <person name="Polz M.F."/>
            <person name="Zhang T."/>
        </authorList>
    </citation>
    <scope>NUCLEOTIDE SEQUENCE</scope>
    <source>
        <strain evidence="2">HKST-UBA01</strain>
    </source>
</reference>
<dbReference type="Gene3D" id="3.30.420.10">
    <property type="entry name" value="Ribonuclease H-like superfamily/Ribonuclease H"/>
    <property type="match status" value="1"/>
</dbReference>
<name>A0A956RS14_UNCEI</name>
<dbReference type="Proteomes" id="UP000697710">
    <property type="component" value="Unassembled WGS sequence"/>
</dbReference>
<reference evidence="2" key="1">
    <citation type="submission" date="2020-04" db="EMBL/GenBank/DDBJ databases">
        <authorList>
            <person name="Zhang T."/>
        </authorList>
    </citation>
    <scope>NUCLEOTIDE SEQUENCE</scope>
    <source>
        <strain evidence="2">HKST-UBA01</strain>
    </source>
</reference>
<evidence type="ECO:0000259" key="1">
    <source>
        <dbReference type="Pfam" id="PF13482"/>
    </source>
</evidence>
<dbReference type="GO" id="GO:0003676">
    <property type="term" value="F:nucleic acid binding"/>
    <property type="evidence" value="ECO:0007669"/>
    <property type="project" value="InterPro"/>
</dbReference>
<dbReference type="InterPro" id="IPR036397">
    <property type="entry name" value="RNaseH_sf"/>
</dbReference>